<dbReference type="AlphaFoldDB" id="M5PT13"/>
<feature type="transmembrane region" description="Helical" evidence="1">
    <location>
        <begin position="145"/>
        <end position="163"/>
    </location>
</feature>
<comment type="caution">
    <text evidence="2">The sequence shown here is derived from an EMBL/GenBank/DDBJ whole genome shotgun (WGS) entry which is preliminary data.</text>
</comment>
<sequence length="204" mass="23821">MERVIDSLNSAAKKAQKEYYLILFCFVCEAAFISMIALIMSIIYYFIFTSFFKLIVEIYIKIFNNELLVYIVAMILISRAFDNYLLMRCRRRYAGLVIKDTDDAKFYLIRSGFDLQVISESQRVCLLDYMVAKDGMLKGDISQNIYYILIVGSLGSYVATKLIDYDSVLGIVAFLSFIIFVRKISFLKRFELRKYLMLWPAKNV</sequence>
<gene>
    <name evidence="2" type="ORF">PCS_02107</name>
</gene>
<dbReference type="EMBL" id="AOSV01000020">
    <property type="protein sequence ID" value="EMG37269.1"/>
    <property type="molecule type" value="Genomic_DNA"/>
</dbReference>
<organism evidence="2 3">
    <name type="scientific">Desulfocurvibacter africanus PCS</name>
    <dbReference type="NCBI Taxonomy" id="1262666"/>
    <lineage>
        <taxon>Bacteria</taxon>
        <taxon>Pseudomonadati</taxon>
        <taxon>Thermodesulfobacteriota</taxon>
        <taxon>Desulfovibrionia</taxon>
        <taxon>Desulfovibrionales</taxon>
        <taxon>Desulfovibrionaceae</taxon>
        <taxon>Desulfocurvibacter</taxon>
    </lineage>
</organism>
<evidence type="ECO:0000313" key="3">
    <source>
        <dbReference type="Proteomes" id="UP000011922"/>
    </source>
</evidence>
<reference evidence="2 3" key="1">
    <citation type="journal article" date="2013" name="Genome Announc.">
        <title>Draft Genome Sequence for Desulfovibrio africanus Strain PCS.</title>
        <authorList>
            <person name="Brown S.D."/>
            <person name="Utturkar S.M."/>
            <person name="Arkin A.P."/>
            <person name="Deutschbauer A.M."/>
            <person name="Elias D.A."/>
            <person name="Hazen T.C."/>
            <person name="Chakraborty R."/>
        </authorList>
    </citation>
    <scope>NUCLEOTIDE SEQUENCE [LARGE SCALE GENOMIC DNA]</scope>
    <source>
        <strain evidence="2 3">PCS</strain>
    </source>
</reference>
<accession>M5PT13</accession>
<protein>
    <submittedName>
        <fullName evidence="2">Uncharacterized protein</fullName>
    </submittedName>
</protein>
<feature type="transmembrane region" description="Helical" evidence="1">
    <location>
        <begin position="67"/>
        <end position="86"/>
    </location>
</feature>
<keyword evidence="1" id="KW-1133">Transmembrane helix</keyword>
<dbReference type="RefSeq" id="WP_005986936.1">
    <property type="nucleotide sequence ID" value="NZ_AOSV01000020.1"/>
</dbReference>
<feature type="transmembrane region" description="Helical" evidence="1">
    <location>
        <begin position="21"/>
        <end position="47"/>
    </location>
</feature>
<keyword evidence="1" id="KW-0812">Transmembrane</keyword>
<evidence type="ECO:0000256" key="1">
    <source>
        <dbReference type="SAM" id="Phobius"/>
    </source>
</evidence>
<feature type="transmembrane region" description="Helical" evidence="1">
    <location>
        <begin position="169"/>
        <end position="187"/>
    </location>
</feature>
<keyword evidence="1" id="KW-0472">Membrane</keyword>
<dbReference type="Proteomes" id="UP000011922">
    <property type="component" value="Unassembled WGS sequence"/>
</dbReference>
<proteinExistence type="predicted"/>
<name>M5PT13_DESAF</name>
<evidence type="ECO:0000313" key="2">
    <source>
        <dbReference type="EMBL" id="EMG37269.1"/>
    </source>
</evidence>